<feature type="transmembrane region" description="Helical" evidence="1">
    <location>
        <begin position="41"/>
        <end position="61"/>
    </location>
</feature>
<name>A0A839ILZ4_9GAMM</name>
<proteinExistence type="predicted"/>
<keyword evidence="3" id="KW-1185">Reference proteome</keyword>
<comment type="caution">
    <text evidence="2">The sequence shown here is derived from an EMBL/GenBank/DDBJ whole genome shotgun (WGS) entry which is preliminary data.</text>
</comment>
<feature type="transmembrane region" description="Helical" evidence="1">
    <location>
        <begin position="122"/>
        <end position="140"/>
    </location>
</feature>
<feature type="transmembrane region" description="Helical" evidence="1">
    <location>
        <begin position="201"/>
        <end position="218"/>
    </location>
</feature>
<evidence type="ECO:0000313" key="3">
    <source>
        <dbReference type="Proteomes" id="UP000565262"/>
    </source>
</evidence>
<dbReference type="AlphaFoldDB" id="A0A839ILZ4"/>
<feature type="transmembrane region" description="Helical" evidence="1">
    <location>
        <begin position="252"/>
        <end position="270"/>
    </location>
</feature>
<feature type="transmembrane region" description="Helical" evidence="1">
    <location>
        <begin position="6"/>
        <end position="29"/>
    </location>
</feature>
<keyword evidence="1" id="KW-1133">Transmembrane helix</keyword>
<dbReference type="EMBL" id="JACJFM010000002">
    <property type="protein sequence ID" value="MBB1485346.1"/>
    <property type="molecule type" value="Genomic_DNA"/>
</dbReference>
<reference evidence="2 3" key="1">
    <citation type="submission" date="2020-08" db="EMBL/GenBank/DDBJ databases">
        <title>Oceanospirillum sp. nov. isolated from marine sediment.</title>
        <authorList>
            <person name="Ji X."/>
        </authorList>
    </citation>
    <scope>NUCLEOTIDE SEQUENCE [LARGE SCALE GENOMIC DNA]</scope>
    <source>
        <strain evidence="2 3">D5</strain>
    </source>
</reference>
<sequence>MYGESVSPLALLLPAAVYPMLAAIASGLIIYKLEQHKRDRLLFWLIPLLFFLSWLAGATGIHSRWQFPPARAMDWLLVASLLPVLATRLPEQIRMSGFGVSCLLAFGLIAQPLVSRMGGVDLFAQIIGWMLICGIAISSADRQKNAALFPVSLIVMIVMSAVVTGISSSLSIAQLIGALAAVLGGMWLLNRLVAISASGMMAASQAVMALWIMVQAYAHYYGDVSIYALVILSAPLLWTWDKQAHLSIKQLIRTVAISLVPGLLALWMVWPEQSLY</sequence>
<dbReference type="RefSeq" id="WP_182807136.1">
    <property type="nucleotide sequence ID" value="NZ_JACJFM010000002.1"/>
</dbReference>
<feature type="transmembrane region" description="Helical" evidence="1">
    <location>
        <begin position="224"/>
        <end position="240"/>
    </location>
</feature>
<feature type="transmembrane region" description="Helical" evidence="1">
    <location>
        <begin position="147"/>
        <end position="166"/>
    </location>
</feature>
<feature type="transmembrane region" description="Helical" evidence="1">
    <location>
        <begin position="93"/>
        <end position="110"/>
    </location>
</feature>
<evidence type="ECO:0000256" key="1">
    <source>
        <dbReference type="SAM" id="Phobius"/>
    </source>
</evidence>
<organism evidence="2 3">
    <name type="scientific">Oceanospirillum sediminis</name>
    <dbReference type="NCBI Taxonomy" id="2760088"/>
    <lineage>
        <taxon>Bacteria</taxon>
        <taxon>Pseudomonadati</taxon>
        <taxon>Pseudomonadota</taxon>
        <taxon>Gammaproteobacteria</taxon>
        <taxon>Oceanospirillales</taxon>
        <taxon>Oceanospirillaceae</taxon>
        <taxon>Oceanospirillum</taxon>
    </lineage>
</organism>
<feature type="transmembrane region" description="Helical" evidence="1">
    <location>
        <begin position="172"/>
        <end position="189"/>
    </location>
</feature>
<evidence type="ECO:0000313" key="2">
    <source>
        <dbReference type="EMBL" id="MBB1485346.1"/>
    </source>
</evidence>
<keyword evidence="1" id="KW-0472">Membrane</keyword>
<gene>
    <name evidence="2" type="ORF">H4O21_01775</name>
</gene>
<keyword evidence="1" id="KW-0812">Transmembrane</keyword>
<protein>
    <submittedName>
        <fullName evidence="2">Uncharacterized protein</fullName>
    </submittedName>
</protein>
<dbReference type="Proteomes" id="UP000565262">
    <property type="component" value="Unassembled WGS sequence"/>
</dbReference>
<accession>A0A839ILZ4</accession>